<proteinExistence type="predicted"/>
<keyword evidence="1" id="KW-0472">Membrane</keyword>
<dbReference type="OrthoDB" id="11073at10239"/>
<protein>
    <submittedName>
        <fullName evidence="2">Glycoprotein</fullName>
    </submittedName>
</protein>
<evidence type="ECO:0000313" key="2">
    <source>
        <dbReference type="EMBL" id="AJG39190.1"/>
    </source>
</evidence>
<keyword evidence="3" id="KW-1185">Reference proteome</keyword>
<sequence>MAASLILLLLFMISLLSLQEHSLVSGSDYIKKSIGPLADCTGSAEPLAKFVKTCHNKCMRDSEPKRSVKAKLHQSNAVGPNMIECIKIRRQQTFTETWTFSTIRGPVKSKLLPITREECHAAIADNCPDFDCNHRETDELKPEYHYGSDTTVTEVVVSLITMPSIIMYKANDIYLTPLSSDKQFPLRDQFGHDGYKNYLWKQWGPSNKCPFEFVKEYGCDEYRDDGTYYMCAGGGFSITPTDDVAINTPTCAGLKVSKEGFVYSLWSVDPIEETAGRLGITEEKKLEADDDFLRHKIQQITSHLDAEICANQCEILSLEMRLSNRESSLMRIGNEHLLVFSNGTGVACRALSGCRLPDKKLFCGNPPRIGVVCTTMSGLWNPEMSYIDQGDPCYKPDELEFLFVSFGSERYLVDYDLMVSVPLNYSHGVYPTGYASLHMSGVQLDVKTLKELKDPWATSKSGADGISLTSKTSSHIESPHLAIGKAIVDMWDKVTSFVSSVEHAIGLVVIILMVIVAIWIIRFLIKVMSRRTERVVKKEYTRKELLEMADDLLVKNRGEDPISWE</sequence>
<dbReference type="RefSeq" id="YP_009301360.1">
    <property type="nucleotide sequence ID" value="NC_031232.1"/>
</dbReference>
<feature type="transmembrane region" description="Helical" evidence="1">
    <location>
        <begin position="504"/>
        <end position="525"/>
    </location>
</feature>
<evidence type="ECO:0000256" key="1">
    <source>
        <dbReference type="SAM" id="Phobius"/>
    </source>
</evidence>
<keyword evidence="1" id="KW-1133">Transmembrane helix</keyword>
<organism evidence="2 3">
    <name type="scientific">Wuhan Insect virus 6</name>
    <dbReference type="NCBI Taxonomy" id="1608111"/>
    <lineage>
        <taxon>Viruses</taxon>
        <taxon>Riboviria</taxon>
        <taxon>Orthornavirae</taxon>
        <taxon>Negarnaviricota</taxon>
        <taxon>Haploviricotina</taxon>
        <taxon>Monjiviricetes</taxon>
        <taxon>Mononegavirales</taxon>
        <taxon>Rhabdoviridae</taxon>
        <taxon>Betarhabdovirinae</taxon>
        <taxon>Alphacytorhabdovirus</taxon>
        <taxon>Alphacytorhabdovirus gammawuhaninsectus</taxon>
        <taxon>Cytorhabdovirus gammawuhaninsectum</taxon>
    </lineage>
</organism>
<dbReference type="KEGG" id="vg:29122748"/>
<dbReference type="EMBL" id="KM817652">
    <property type="protein sequence ID" value="AJG39190.1"/>
    <property type="molecule type" value="Viral_cRNA"/>
</dbReference>
<accession>A0A0B5KKA3</accession>
<keyword evidence="1" id="KW-0812">Transmembrane</keyword>
<dbReference type="Proteomes" id="UP000202001">
    <property type="component" value="Segment"/>
</dbReference>
<gene>
    <name evidence="2" type="primary">G</name>
</gene>
<name>A0A0B5KKA3_9RHAB</name>
<reference evidence="2 3" key="1">
    <citation type="journal article" date="2015" name="Elife">
        <title>Unprecedented genomic diversity of RNA viruses in arthropods reveals the ancestry of negative-sense RNA viruses.</title>
        <authorList>
            <person name="Li C.X."/>
            <person name="Shi M."/>
            <person name="Tian J.H."/>
            <person name="Lin X.D."/>
            <person name="Kang Y.J."/>
            <person name="Chen L.J."/>
            <person name="Qin X.C."/>
            <person name="Xu J."/>
            <person name="Holmes E.C."/>
            <person name="Zhang Y.Z."/>
        </authorList>
    </citation>
    <scope>NUCLEOTIDE SEQUENCE [LARGE SCALE GENOMIC DNA]</scope>
    <source>
        <strain evidence="2 3">SXCC01-1</strain>
    </source>
</reference>
<evidence type="ECO:0000313" key="3">
    <source>
        <dbReference type="Proteomes" id="UP000202001"/>
    </source>
</evidence>
<dbReference type="GeneID" id="29122748"/>